<dbReference type="Pfam" id="PF13229">
    <property type="entry name" value="Beta_helix"/>
    <property type="match status" value="1"/>
</dbReference>
<keyword evidence="1" id="KW-0732">Signal</keyword>
<dbReference type="SUPFAM" id="SSF51126">
    <property type="entry name" value="Pectin lyase-like"/>
    <property type="match status" value="1"/>
</dbReference>
<protein>
    <recommendedName>
        <fullName evidence="2">Right handed beta helix domain-containing protein</fullName>
    </recommendedName>
</protein>
<feature type="domain" description="Right handed beta helix" evidence="2">
    <location>
        <begin position="253"/>
        <end position="361"/>
    </location>
</feature>
<dbReference type="Gene3D" id="2.160.20.10">
    <property type="entry name" value="Single-stranded right-handed beta-helix, Pectin lyase-like"/>
    <property type="match status" value="1"/>
</dbReference>
<sequence>MFSVPRVGRIVMISAGAWAALVSMGGAEAAPCPCGKVVSYVDCGAADGGTGSKDKPFDRLTDIAAVKYGPGSEIRLARGATCKGTLAFLGSGSEADPIQVTAYGDPGKAAAIDADGGEQAVKLTDQAYVTVSDLDLTAPGDGTQPRRGVYVVGKDSGTLRGITLTRLDVHDVKGALPAKTQIATSGSEAAGSGGILLEAQGTTRPTAFDGVVVSGNRLRSVDRDGIALWSNWCRKPDLAPDWKPTCTEAWKPARNVVVQDNVLTGVAGDGVSVNAAEGAKVRGNTVQGFSERAPGGKGVAVEGSTGTLVTANEVSGGKGTDGGLAFGIGGATSGTALESNVSHDNGGGFAELAGSKTAPLEDFSIQGNLSVNDAARGLSIPGGPLRKGRVVGNTVHLDPPVSQLLVDAKDGTGLDVAYVDNLVTRTAPKVVDGQPQEKGTVGWNLDAKDFVVDRNLLSGVPIPDGATGTVGGDPLLLAAGATDPLAYQLRPGSPSLGAGEPLPGLTGLPVGPSRVPAGTPNLGAVQAPAAYPAGLAATFNADEPGDPAGWRAKGDVKVAPDPAGFTGNSMVFGPESSATRDFPAGAGFLRAAARLWTSAPDAPVLFQLTDADGVPVASIGVRDGSLTYTDDADGRVLPYPVPTGTWIRVGMLLRPETGTYDVTVGGTTLATADMRSDAGIASRLVIGAGKGAKLAADDILVFPESCPGPGLAPGLRPVTLPHDAHT</sequence>
<evidence type="ECO:0000313" key="3">
    <source>
        <dbReference type="EMBL" id="GAA3211575.1"/>
    </source>
</evidence>
<gene>
    <name evidence="3" type="ORF">GCM10010468_30350</name>
</gene>
<name>A0ABP6QEH5_9ACTN</name>
<dbReference type="InterPro" id="IPR039448">
    <property type="entry name" value="Beta_helix"/>
</dbReference>
<comment type="caution">
    <text evidence="3">The sequence shown here is derived from an EMBL/GenBank/DDBJ whole genome shotgun (WGS) entry which is preliminary data.</text>
</comment>
<reference evidence="4" key="1">
    <citation type="journal article" date="2019" name="Int. J. Syst. Evol. Microbiol.">
        <title>The Global Catalogue of Microorganisms (GCM) 10K type strain sequencing project: providing services to taxonomists for standard genome sequencing and annotation.</title>
        <authorList>
            <consortium name="The Broad Institute Genomics Platform"/>
            <consortium name="The Broad Institute Genome Sequencing Center for Infectious Disease"/>
            <person name="Wu L."/>
            <person name="Ma J."/>
        </authorList>
    </citation>
    <scope>NUCLEOTIDE SEQUENCE [LARGE SCALE GENOMIC DNA]</scope>
    <source>
        <strain evidence="4">JCM 9377</strain>
    </source>
</reference>
<feature type="signal peptide" evidence="1">
    <location>
        <begin position="1"/>
        <end position="19"/>
    </location>
</feature>
<dbReference type="InterPro" id="IPR011050">
    <property type="entry name" value="Pectin_lyase_fold/virulence"/>
</dbReference>
<evidence type="ECO:0000259" key="2">
    <source>
        <dbReference type="Pfam" id="PF13229"/>
    </source>
</evidence>
<proteinExistence type="predicted"/>
<evidence type="ECO:0000256" key="1">
    <source>
        <dbReference type="SAM" id="SignalP"/>
    </source>
</evidence>
<feature type="chain" id="PRO_5046377158" description="Right handed beta helix domain-containing protein" evidence="1">
    <location>
        <begin position="20"/>
        <end position="726"/>
    </location>
</feature>
<keyword evidence="4" id="KW-1185">Reference proteome</keyword>
<dbReference type="EMBL" id="BAAAUV010000006">
    <property type="protein sequence ID" value="GAA3211575.1"/>
    <property type="molecule type" value="Genomic_DNA"/>
</dbReference>
<dbReference type="InterPro" id="IPR006626">
    <property type="entry name" value="PbH1"/>
</dbReference>
<dbReference type="Proteomes" id="UP001501237">
    <property type="component" value="Unassembled WGS sequence"/>
</dbReference>
<dbReference type="InterPro" id="IPR012334">
    <property type="entry name" value="Pectin_lyas_fold"/>
</dbReference>
<organism evidence="3 4">
    <name type="scientific">Actinocorallia longicatena</name>
    <dbReference type="NCBI Taxonomy" id="111803"/>
    <lineage>
        <taxon>Bacteria</taxon>
        <taxon>Bacillati</taxon>
        <taxon>Actinomycetota</taxon>
        <taxon>Actinomycetes</taxon>
        <taxon>Streptosporangiales</taxon>
        <taxon>Thermomonosporaceae</taxon>
        <taxon>Actinocorallia</taxon>
    </lineage>
</organism>
<accession>A0ABP6QEH5</accession>
<evidence type="ECO:0000313" key="4">
    <source>
        <dbReference type="Proteomes" id="UP001501237"/>
    </source>
</evidence>
<dbReference type="SMART" id="SM00710">
    <property type="entry name" value="PbH1"/>
    <property type="match status" value="6"/>
</dbReference>